<organism evidence="1 2">
    <name type="scientific">Hypoxylon rubiginosum</name>
    <dbReference type="NCBI Taxonomy" id="110542"/>
    <lineage>
        <taxon>Eukaryota</taxon>
        <taxon>Fungi</taxon>
        <taxon>Dikarya</taxon>
        <taxon>Ascomycota</taxon>
        <taxon>Pezizomycotina</taxon>
        <taxon>Sordariomycetes</taxon>
        <taxon>Xylariomycetidae</taxon>
        <taxon>Xylariales</taxon>
        <taxon>Hypoxylaceae</taxon>
        <taxon>Hypoxylon</taxon>
    </lineage>
</organism>
<proteinExistence type="predicted"/>
<dbReference type="EMBL" id="MU394280">
    <property type="protein sequence ID" value="KAI6093767.1"/>
    <property type="molecule type" value="Genomic_DNA"/>
</dbReference>
<evidence type="ECO:0000313" key="1">
    <source>
        <dbReference type="EMBL" id="KAI6093767.1"/>
    </source>
</evidence>
<keyword evidence="2" id="KW-1185">Reference proteome</keyword>
<gene>
    <name evidence="1" type="ORF">F4821DRAFT_221428</name>
</gene>
<name>A0ACC0DLN2_9PEZI</name>
<comment type="caution">
    <text evidence="1">The sequence shown here is derived from an EMBL/GenBank/DDBJ whole genome shotgun (WGS) entry which is preliminary data.</text>
</comment>
<reference evidence="1 2" key="1">
    <citation type="journal article" date="2022" name="New Phytol.">
        <title>Ecological generalism drives hyperdiversity of secondary metabolite gene clusters in xylarialean endophytes.</title>
        <authorList>
            <person name="Franco M.E.E."/>
            <person name="Wisecaver J.H."/>
            <person name="Arnold A.E."/>
            <person name="Ju Y.M."/>
            <person name="Slot J.C."/>
            <person name="Ahrendt S."/>
            <person name="Moore L.P."/>
            <person name="Eastman K.E."/>
            <person name="Scott K."/>
            <person name="Konkel Z."/>
            <person name="Mondo S.J."/>
            <person name="Kuo A."/>
            <person name="Hayes R.D."/>
            <person name="Haridas S."/>
            <person name="Andreopoulos B."/>
            <person name="Riley R."/>
            <person name="LaButti K."/>
            <person name="Pangilinan J."/>
            <person name="Lipzen A."/>
            <person name="Amirebrahimi M."/>
            <person name="Yan J."/>
            <person name="Adam C."/>
            <person name="Keymanesh K."/>
            <person name="Ng V."/>
            <person name="Louie K."/>
            <person name="Northen T."/>
            <person name="Drula E."/>
            <person name="Henrissat B."/>
            <person name="Hsieh H.M."/>
            <person name="Youens-Clark K."/>
            <person name="Lutzoni F."/>
            <person name="Miadlikowska J."/>
            <person name="Eastwood D.C."/>
            <person name="Hamelin R.C."/>
            <person name="Grigoriev I.V."/>
            <person name="U'Ren J.M."/>
        </authorList>
    </citation>
    <scope>NUCLEOTIDE SEQUENCE [LARGE SCALE GENOMIC DNA]</scope>
    <source>
        <strain evidence="1 2">ER1909</strain>
    </source>
</reference>
<accession>A0ACC0DLN2</accession>
<sequence>MSTTLTQAKTSTDPSLVDVFTSTKQNGEPPVPPVINFTIRQDPLSLTLDGTAIFAVTVLLILGVHILRPVAAALAIGLAAGLLFIHNDYQNYLKLGPGGTPATFSGYVRINWLKLWACRDPFTPLPADANVEPVAGILRKKPLPYRCGPRPQVVGIAPQRQVNQFGSRECYLALRRTLENHSNVNSEEVGVGTSCFEKHGMGLFARYPFNKTCQGEICHVHNSDHSMHMNLHPDDVKEVIEKGWGERHPLTSQCLLKMPVPKQFTMVYAPRTMDELKVVCQIIEAAGWWVSAKEMNLDVAA</sequence>
<evidence type="ECO:0000313" key="2">
    <source>
        <dbReference type="Proteomes" id="UP001497680"/>
    </source>
</evidence>
<protein>
    <submittedName>
        <fullName evidence="1">Uncharacterized protein</fullName>
    </submittedName>
</protein>
<dbReference type="Proteomes" id="UP001497680">
    <property type="component" value="Unassembled WGS sequence"/>
</dbReference>